<evidence type="ECO:0000313" key="19">
    <source>
        <dbReference type="Proteomes" id="UP000276834"/>
    </source>
</evidence>
<evidence type="ECO:0000256" key="7">
    <source>
        <dbReference type="ARBA" id="ARBA00023002"/>
    </source>
</evidence>
<keyword evidence="9 15" id="KW-0805">Transcription regulation</keyword>
<evidence type="ECO:0000259" key="17">
    <source>
        <dbReference type="PROSITE" id="PS51184"/>
    </source>
</evidence>
<evidence type="ECO:0000256" key="13">
    <source>
        <dbReference type="ARBA" id="ARBA00048301"/>
    </source>
</evidence>
<gene>
    <name evidence="18" type="ORF">DV515_00002255</name>
</gene>
<dbReference type="FunFam" id="2.60.120.650:FF:000013">
    <property type="entry name" value="Ribosomal oxygenase 1"/>
    <property type="match status" value="1"/>
</dbReference>
<dbReference type="InterPro" id="IPR003347">
    <property type="entry name" value="JmjC_dom"/>
</dbReference>
<proteinExistence type="inferred from homology"/>
<evidence type="ECO:0000256" key="1">
    <source>
        <dbReference type="ARBA" id="ARBA00004123"/>
    </source>
</evidence>
<dbReference type="Gene3D" id="2.60.120.650">
    <property type="entry name" value="Cupin"/>
    <property type="match status" value="1"/>
</dbReference>
<dbReference type="FunFam" id="1.10.10.1500:FF:000001">
    <property type="entry name" value="ribosomal oxygenase 1 isoform X1"/>
    <property type="match status" value="1"/>
</dbReference>
<dbReference type="GO" id="GO:0032453">
    <property type="term" value="F:histone H3K4 demethylase activity"/>
    <property type="evidence" value="ECO:0007669"/>
    <property type="project" value="TreeGrafter"/>
</dbReference>
<evidence type="ECO:0000256" key="9">
    <source>
        <dbReference type="ARBA" id="ARBA00023015"/>
    </source>
</evidence>
<dbReference type="Gene3D" id="1.10.10.1500">
    <property type="entry name" value="JmjC domain-containing ribosomal oxygenase (ROX), dimer domain"/>
    <property type="match status" value="1"/>
</dbReference>
<organism evidence="18 19">
    <name type="scientific">Chloebia gouldiae</name>
    <name type="common">Gouldian finch</name>
    <name type="synonym">Erythrura gouldiae</name>
    <dbReference type="NCBI Taxonomy" id="44316"/>
    <lineage>
        <taxon>Eukaryota</taxon>
        <taxon>Metazoa</taxon>
        <taxon>Chordata</taxon>
        <taxon>Craniata</taxon>
        <taxon>Vertebrata</taxon>
        <taxon>Euteleostomi</taxon>
        <taxon>Archelosauria</taxon>
        <taxon>Archosauria</taxon>
        <taxon>Dinosauria</taxon>
        <taxon>Saurischia</taxon>
        <taxon>Theropoda</taxon>
        <taxon>Coelurosauria</taxon>
        <taxon>Aves</taxon>
        <taxon>Neognathae</taxon>
        <taxon>Neoaves</taxon>
        <taxon>Telluraves</taxon>
        <taxon>Australaves</taxon>
        <taxon>Passeriformes</taxon>
        <taxon>Passeroidea</taxon>
        <taxon>Passeridae</taxon>
        <taxon>Chloebia</taxon>
    </lineage>
</organism>
<evidence type="ECO:0000256" key="14">
    <source>
        <dbReference type="ARBA" id="ARBA00049324"/>
    </source>
</evidence>
<dbReference type="Pfam" id="PF21233">
    <property type="entry name" value="WHD_RIOX1"/>
    <property type="match status" value="1"/>
</dbReference>
<dbReference type="Proteomes" id="UP000276834">
    <property type="component" value="Unassembled WGS sequence"/>
</dbReference>
<keyword evidence="8 15" id="KW-0408">Iron</keyword>
<evidence type="ECO:0000256" key="8">
    <source>
        <dbReference type="ARBA" id="ARBA00023004"/>
    </source>
</evidence>
<dbReference type="InterPro" id="IPR014940">
    <property type="entry name" value="BAAT_C"/>
</dbReference>
<reference evidence="18 19" key="1">
    <citation type="journal article" date="2018" name="Proc. R. Soc. B">
        <title>A non-coding region near Follistatin controls head colour polymorphism in the Gouldian finch.</title>
        <authorList>
            <person name="Toomey M.B."/>
            <person name="Marques C.I."/>
            <person name="Andrade P."/>
            <person name="Araujo P.M."/>
            <person name="Sabatino S."/>
            <person name="Gazda M.A."/>
            <person name="Afonso S."/>
            <person name="Lopes R.J."/>
            <person name="Corbo J.C."/>
            <person name="Carneiro M."/>
        </authorList>
    </citation>
    <scope>NUCLEOTIDE SEQUENCE [LARGE SCALE GENOMIC DNA]</scope>
    <source>
        <strain evidence="18">Red01</strain>
        <tissue evidence="18">Muscle</tissue>
    </source>
</reference>
<comment type="cofactor">
    <cofactor evidence="15">
        <name>Fe(2+)</name>
        <dbReference type="ChEBI" id="CHEBI:29033"/>
    </cofactor>
    <text evidence="15">Binds 1 Fe(2+) ion per subunit.</text>
</comment>
<dbReference type="InterPro" id="IPR039994">
    <property type="entry name" value="NO66-like"/>
</dbReference>
<keyword evidence="7 15" id="KW-0560">Oxidoreductase</keyword>
<dbReference type="STRING" id="44316.ENSEGOP00005001336"/>
<dbReference type="PANTHER" id="PTHR13096:SF8">
    <property type="entry name" value="RIBOSOMAL OXYGENASE 1"/>
    <property type="match status" value="1"/>
</dbReference>
<dbReference type="GO" id="GO:0005730">
    <property type="term" value="C:nucleolus"/>
    <property type="evidence" value="ECO:0007669"/>
    <property type="project" value="TreeGrafter"/>
</dbReference>
<evidence type="ECO:0000256" key="5">
    <source>
        <dbReference type="ARBA" id="ARBA00022853"/>
    </source>
</evidence>
<protein>
    <recommendedName>
        <fullName evidence="15">Bifunctional lysine-specific demethylase and histidyl-hydroxylase</fullName>
        <ecNumber evidence="15">1.14.11.-</ecNumber>
    </recommendedName>
</protein>
<keyword evidence="3" id="KW-0678">Repressor</keyword>
<keyword evidence="6 15" id="KW-0223">Dioxygenase</keyword>
<evidence type="ECO:0000256" key="11">
    <source>
        <dbReference type="ARBA" id="ARBA00023242"/>
    </source>
</evidence>
<dbReference type="GO" id="GO:0036139">
    <property type="term" value="F:peptidyl-histidine dioxygenase activity"/>
    <property type="evidence" value="ECO:0007669"/>
    <property type="project" value="UniProtKB-EC"/>
</dbReference>
<dbReference type="EMBL" id="QUSF01000004">
    <property type="protein sequence ID" value="RLW10223.1"/>
    <property type="molecule type" value="Genomic_DNA"/>
</dbReference>
<accession>A0A3L8SWU9</accession>
<dbReference type="Pfam" id="PF08007">
    <property type="entry name" value="JmjC_2"/>
    <property type="match status" value="1"/>
</dbReference>
<dbReference type="InterPro" id="IPR049043">
    <property type="entry name" value="WHD_RIOX1"/>
</dbReference>
<comment type="function">
    <text evidence="15">Oxygenase that can act as both a histone lysine demethylase and a ribosomal histidine hydroxylase.</text>
</comment>
<comment type="subcellular location">
    <subcellularLocation>
        <location evidence="1 15">Nucleus</location>
    </subcellularLocation>
</comment>
<feature type="compositionally biased region" description="Basic residues" evidence="16">
    <location>
        <begin position="1"/>
        <end position="25"/>
    </location>
</feature>
<keyword evidence="11 15" id="KW-0539">Nucleus</keyword>
<evidence type="ECO:0000256" key="4">
    <source>
        <dbReference type="ARBA" id="ARBA00022723"/>
    </source>
</evidence>
<keyword evidence="4 15" id="KW-0479">Metal-binding</keyword>
<dbReference type="FunFam" id="3.90.930.40:FF:000001">
    <property type="entry name" value="ribosomal oxygenase 1 isoform X1"/>
    <property type="match status" value="1"/>
</dbReference>
<dbReference type="GO" id="GO:0005506">
    <property type="term" value="F:iron ion binding"/>
    <property type="evidence" value="ECO:0007669"/>
    <property type="project" value="UniProtKB-UniRule"/>
</dbReference>
<dbReference type="Gene3D" id="3.90.930.40">
    <property type="match status" value="1"/>
</dbReference>
<comment type="similarity">
    <text evidence="2">Belongs to the ROX family. NO66 subfamily.</text>
</comment>
<dbReference type="SUPFAM" id="SSF53474">
    <property type="entry name" value="alpha/beta-Hydrolases"/>
    <property type="match status" value="1"/>
</dbReference>
<keyword evidence="19" id="KW-1185">Reference proteome</keyword>
<evidence type="ECO:0000256" key="2">
    <source>
        <dbReference type="ARBA" id="ARBA00010309"/>
    </source>
</evidence>
<sequence length="733" mass="81480">MERRRRGAPLPARRKRAKARLRRGRAGGGGSEPEAPPPAASRVELPAEAALEAPEELRPEAAAAAPLDKPRGGPEAIPGDPRPAGEDGGGVSGLLRQLSRLEDSRQRAAELFRWLLAPVAPAEFLGRHWERAPLLVRRGDPGYYAGLFSTADFDAALRGGEVHFGTHLDVTSYAEGVRETHNPSGRALPAVVWDFYQNGCSLRLLCPQAFSPTVWHFLSILQEQFGSMAGANTYLTPPGTQGFAPHYDDIEAFVLQLEGKKHWRVYKPRTDAEVLPQFSSANLTQPELGEPVLETVLEAGDLLYFPRGFIHQGDCLPDAHSLHITVSSYQRNSWGDFLEKLLPAALQMALEEDVEYRQGLPMDYLRYMGVANSDTVDARRTAFVEKVKSLIKKLVDYAPIDAAVDQRAKSFLHDCLPPVLTESEKAQSVYGFPARWQDGGPCNVDILITKDTEVRLLRHGIVRLCNEEAGVVLYYTTENSRVYHKEEPKFLELDPEYTDSIEFLLSSYPNHMVRTPSKEAFSHVTEMWFRAEIVPFQSFKVKGPWVGLLGFSKGGEVSLAMAVFLKNIMAVASLNASVAATCIPFSYKDKIIPTVILYEHKAKATNSKFLDYSEVIDDPFQAPGDQSQIPLEKAEAQFLFMVGQDDRVVKSEYYATGVGTLLQAQGKENFQILSYPGTGHCIDPPFFPSYHIGSDPIFHKRAVLGGELRAYSKAQLHAWSQIQVFFKKYLIAN</sequence>
<evidence type="ECO:0000256" key="10">
    <source>
        <dbReference type="ARBA" id="ARBA00023163"/>
    </source>
</evidence>
<name>A0A3L8SWU9_CHLGU</name>
<evidence type="ECO:0000256" key="12">
    <source>
        <dbReference type="ARBA" id="ARBA00048149"/>
    </source>
</evidence>
<evidence type="ECO:0000256" key="16">
    <source>
        <dbReference type="SAM" id="MobiDB-lite"/>
    </source>
</evidence>
<dbReference type="GO" id="GO:0140680">
    <property type="term" value="F:histone H3K36me/H3K36me2 demethylase activity"/>
    <property type="evidence" value="ECO:0007669"/>
    <property type="project" value="UniProtKB-EC"/>
</dbReference>
<keyword evidence="5" id="KW-0156">Chromatin regulator</keyword>
<comment type="catalytic activity">
    <reaction evidence="13">
        <text>N(6),N(6)-dimethyl-L-lysyl(36)-[histone H3] + 2 2-oxoglutarate + 2 O2 = L-lysyl(36)-[histone H3] + 2 formaldehyde + 2 succinate + 2 CO2</text>
        <dbReference type="Rhea" id="RHEA:42032"/>
        <dbReference type="Rhea" id="RHEA-COMP:9785"/>
        <dbReference type="Rhea" id="RHEA-COMP:9787"/>
        <dbReference type="ChEBI" id="CHEBI:15379"/>
        <dbReference type="ChEBI" id="CHEBI:16526"/>
        <dbReference type="ChEBI" id="CHEBI:16810"/>
        <dbReference type="ChEBI" id="CHEBI:16842"/>
        <dbReference type="ChEBI" id="CHEBI:29969"/>
        <dbReference type="ChEBI" id="CHEBI:30031"/>
        <dbReference type="ChEBI" id="CHEBI:61976"/>
        <dbReference type="EC" id="1.14.11.27"/>
    </reaction>
    <physiologicalReaction direction="left-to-right" evidence="13">
        <dbReference type="Rhea" id="RHEA:42033"/>
    </physiologicalReaction>
</comment>
<feature type="compositionally biased region" description="Low complexity" evidence="16">
    <location>
        <begin position="40"/>
        <end position="52"/>
    </location>
</feature>
<feature type="region of interest" description="Disordered" evidence="16">
    <location>
        <begin position="1"/>
        <end position="91"/>
    </location>
</feature>
<dbReference type="PROSITE" id="PS51184">
    <property type="entry name" value="JMJC"/>
    <property type="match status" value="1"/>
</dbReference>
<dbReference type="Gene3D" id="3.40.50.1820">
    <property type="entry name" value="alpha/beta hydrolase"/>
    <property type="match status" value="1"/>
</dbReference>
<evidence type="ECO:0000256" key="6">
    <source>
        <dbReference type="ARBA" id="ARBA00022964"/>
    </source>
</evidence>
<dbReference type="PANTHER" id="PTHR13096">
    <property type="entry name" value="MINA53 MYC INDUCED NUCLEAR ANTIGEN"/>
    <property type="match status" value="1"/>
</dbReference>
<dbReference type="OrthoDB" id="425950at2759"/>
<comment type="caution">
    <text evidence="18">The sequence shown here is derived from an EMBL/GenBank/DDBJ whole genome shotgun (WGS) entry which is preliminary data.</text>
</comment>
<dbReference type="AlphaFoldDB" id="A0A3L8SWU9"/>
<dbReference type="SUPFAM" id="SSF51197">
    <property type="entry name" value="Clavaminate synthase-like"/>
    <property type="match status" value="1"/>
</dbReference>
<comment type="catalytic activity">
    <reaction evidence="14">
        <text>N(6)-methyl-L-lysyl-[protein] + 2-oxoglutarate + O2 = L-lysyl-[protein] + formaldehyde + succinate + CO2</text>
        <dbReference type="Rhea" id="RHEA:60924"/>
        <dbReference type="Rhea" id="RHEA-COMP:9752"/>
        <dbReference type="Rhea" id="RHEA-COMP:13053"/>
        <dbReference type="ChEBI" id="CHEBI:15379"/>
        <dbReference type="ChEBI" id="CHEBI:16526"/>
        <dbReference type="ChEBI" id="CHEBI:16810"/>
        <dbReference type="ChEBI" id="CHEBI:16842"/>
        <dbReference type="ChEBI" id="CHEBI:29969"/>
        <dbReference type="ChEBI" id="CHEBI:30031"/>
        <dbReference type="ChEBI" id="CHEBI:61929"/>
    </reaction>
    <physiologicalReaction direction="left-to-right" evidence="14">
        <dbReference type="Rhea" id="RHEA:60925"/>
    </physiologicalReaction>
</comment>
<keyword evidence="10 15" id="KW-0804">Transcription</keyword>
<dbReference type="EC" id="1.14.11.-" evidence="15"/>
<evidence type="ECO:0000256" key="15">
    <source>
        <dbReference type="RuleBase" id="RU366061"/>
    </source>
</evidence>
<dbReference type="Pfam" id="PF08840">
    <property type="entry name" value="BAAT_C"/>
    <property type="match status" value="1"/>
</dbReference>
<evidence type="ECO:0000256" key="3">
    <source>
        <dbReference type="ARBA" id="ARBA00022491"/>
    </source>
</evidence>
<feature type="domain" description="JmjC" evidence="17">
    <location>
        <begin position="200"/>
        <end position="345"/>
    </location>
</feature>
<dbReference type="InterPro" id="IPR029058">
    <property type="entry name" value="AB_hydrolase_fold"/>
</dbReference>
<evidence type="ECO:0000313" key="18">
    <source>
        <dbReference type="EMBL" id="RLW10223.1"/>
    </source>
</evidence>
<comment type="catalytic activity">
    <reaction evidence="12">
        <text>L-histidyl-[protein] + 2-oxoglutarate + O2 = (3S)-3-hydroxy-L-histidyl-[protein] + succinate + CO2</text>
        <dbReference type="Rhea" id="RHEA:54256"/>
        <dbReference type="Rhea" id="RHEA-COMP:9745"/>
        <dbReference type="Rhea" id="RHEA-COMP:13840"/>
        <dbReference type="ChEBI" id="CHEBI:15379"/>
        <dbReference type="ChEBI" id="CHEBI:16526"/>
        <dbReference type="ChEBI" id="CHEBI:16810"/>
        <dbReference type="ChEBI" id="CHEBI:29979"/>
        <dbReference type="ChEBI" id="CHEBI:30031"/>
        <dbReference type="ChEBI" id="CHEBI:138021"/>
        <dbReference type="EC" id="1.14.11.79"/>
    </reaction>
    <physiologicalReaction direction="left-to-right" evidence="12">
        <dbReference type="Rhea" id="RHEA:54257"/>
    </physiologicalReaction>
</comment>